<name>A0A1N7H0Y6_9RHOB</name>
<organism evidence="2 3">
    <name type="scientific">Roseovarius nanhaiticus</name>
    <dbReference type="NCBI Taxonomy" id="573024"/>
    <lineage>
        <taxon>Bacteria</taxon>
        <taxon>Pseudomonadati</taxon>
        <taxon>Pseudomonadota</taxon>
        <taxon>Alphaproteobacteria</taxon>
        <taxon>Rhodobacterales</taxon>
        <taxon>Roseobacteraceae</taxon>
        <taxon>Roseovarius</taxon>
    </lineage>
</organism>
<dbReference type="STRING" id="573024.SAMN05216208_2974"/>
<dbReference type="SUPFAM" id="SSF89796">
    <property type="entry name" value="CoA-transferase family III (CaiB/BaiF)"/>
    <property type="match status" value="1"/>
</dbReference>
<proteinExistence type="predicted"/>
<dbReference type="PANTHER" id="PTHR48207:SF3">
    <property type="entry name" value="SUCCINATE--HYDROXYMETHYLGLUTARATE COA-TRANSFERASE"/>
    <property type="match status" value="1"/>
</dbReference>
<dbReference type="InterPro" id="IPR023606">
    <property type="entry name" value="CoA-Trfase_III_dom_1_sf"/>
</dbReference>
<dbReference type="OrthoDB" id="7208981at2"/>
<dbReference type="AlphaFoldDB" id="A0A1N7H0Y6"/>
<evidence type="ECO:0000256" key="1">
    <source>
        <dbReference type="ARBA" id="ARBA00022679"/>
    </source>
</evidence>
<accession>A0A1N7H0Y6</accession>
<keyword evidence="1 2" id="KW-0808">Transferase</keyword>
<dbReference type="PANTHER" id="PTHR48207">
    <property type="entry name" value="SUCCINATE--HYDROXYMETHYLGLUTARATE COA-TRANSFERASE"/>
    <property type="match status" value="1"/>
</dbReference>
<protein>
    <submittedName>
        <fullName evidence="2">Crotonobetainyl-CoA:carnitine CoA-transferase CaiB</fullName>
    </submittedName>
</protein>
<dbReference type="Proteomes" id="UP000186019">
    <property type="component" value="Unassembled WGS sequence"/>
</dbReference>
<dbReference type="Gene3D" id="3.40.50.10540">
    <property type="entry name" value="Crotonobetainyl-coa:carnitine coa-transferase, domain 1"/>
    <property type="match status" value="1"/>
</dbReference>
<dbReference type="Pfam" id="PF02515">
    <property type="entry name" value="CoA_transf_3"/>
    <property type="match status" value="1"/>
</dbReference>
<gene>
    <name evidence="2" type="ORF">SAMN05421666_2345</name>
</gene>
<evidence type="ECO:0000313" key="3">
    <source>
        <dbReference type="Proteomes" id="UP000186019"/>
    </source>
</evidence>
<dbReference type="EMBL" id="FTNV01000002">
    <property type="protein sequence ID" value="SIS18517.1"/>
    <property type="molecule type" value="Genomic_DNA"/>
</dbReference>
<evidence type="ECO:0000313" key="2">
    <source>
        <dbReference type="EMBL" id="SIS18517.1"/>
    </source>
</evidence>
<dbReference type="InterPro" id="IPR003673">
    <property type="entry name" value="CoA-Trfase_fam_III"/>
</dbReference>
<dbReference type="InterPro" id="IPR044855">
    <property type="entry name" value="CoA-Trfase_III_dom3_sf"/>
</dbReference>
<sequence>MAGDLAGLMVVSIEQAVAAPYVSGRLAEAGARVIKVERPEGDFARGYDHLVHGESAYFVWLNRGKESVCLDLRQEADKALMDRMLAKADVFIQNLAPGAVARLGFDQAELRRTYPRLITVAISGYGEEGPLKDLKAYDLLVQAESGLSQITGTDDQLTRVGVSVCDIAAGMTAYQAVLQALIGRGITGQGRHLSISLFHALTDWMNVPYLQYVYGGKAPVRSGLNHPTIAPYGAYTCADGKDVLFSIQNEREWRVFCSDILSLPDLPQDPRFDTNSHRVENRAALDDIIRPVFAEVLRDQMVQRLEAARIAYGRVSTMEDLAQHPQNRFVEVGSPTGPVRMLAPGALANGTVPQPGDVPALGQHTDALRAEFSA</sequence>
<dbReference type="GO" id="GO:0008410">
    <property type="term" value="F:CoA-transferase activity"/>
    <property type="evidence" value="ECO:0007669"/>
    <property type="project" value="TreeGrafter"/>
</dbReference>
<keyword evidence="3" id="KW-1185">Reference proteome</keyword>
<dbReference type="InterPro" id="IPR050483">
    <property type="entry name" value="CoA-transferase_III_domain"/>
</dbReference>
<reference evidence="2 3" key="1">
    <citation type="submission" date="2017-01" db="EMBL/GenBank/DDBJ databases">
        <authorList>
            <person name="Mah S.A."/>
            <person name="Swanson W.J."/>
            <person name="Moy G.W."/>
            <person name="Vacquier V.D."/>
        </authorList>
    </citation>
    <scope>NUCLEOTIDE SEQUENCE [LARGE SCALE GENOMIC DNA]</scope>
    <source>
        <strain evidence="2 3">DSM 29590</strain>
    </source>
</reference>
<dbReference type="Gene3D" id="3.30.1540.10">
    <property type="entry name" value="formyl-coa transferase, domain 3"/>
    <property type="match status" value="1"/>
</dbReference>